<keyword evidence="1" id="KW-0539">Nucleus</keyword>
<comment type="similarity">
    <text evidence="1">Belongs to the FHY3/FAR1 family.</text>
</comment>
<feature type="compositionally biased region" description="Polar residues" evidence="2">
    <location>
        <begin position="759"/>
        <end position="776"/>
    </location>
</feature>
<dbReference type="InterPro" id="IPR031052">
    <property type="entry name" value="FHY3/FAR1"/>
</dbReference>
<comment type="function">
    <text evidence="1">Putative transcription activator involved in regulating light control of development.</text>
</comment>
<dbReference type="InterPro" id="IPR004330">
    <property type="entry name" value="FAR1_DNA_bnd_dom"/>
</dbReference>
<protein>
    <recommendedName>
        <fullName evidence="1">Protein FAR1-RELATED SEQUENCE</fullName>
    </recommendedName>
</protein>
<name>A0A2N9GX00_FAGSY</name>
<dbReference type="Pfam" id="PF10551">
    <property type="entry name" value="MULE"/>
    <property type="match status" value="1"/>
</dbReference>
<dbReference type="PANTHER" id="PTHR31669">
    <property type="entry name" value="PROTEIN FAR1-RELATED SEQUENCE 10-RELATED"/>
    <property type="match status" value="1"/>
</dbReference>
<dbReference type="GO" id="GO:0005634">
    <property type="term" value="C:nucleus"/>
    <property type="evidence" value="ECO:0007669"/>
    <property type="project" value="UniProtKB-SubCell"/>
</dbReference>
<accession>A0A2N9GX00</accession>
<keyword evidence="1" id="KW-0863">Zinc-finger</keyword>
<evidence type="ECO:0000259" key="4">
    <source>
        <dbReference type="Pfam" id="PF10551"/>
    </source>
</evidence>
<dbReference type="Pfam" id="PF03101">
    <property type="entry name" value="FAR1"/>
    <property type="match status" value="1"/>
</dbReference>
<keyword evidence="1" id="KW-0479">Metal-binding</keyword>
<dbReference type="InterPro" id="IPR018289">
    <property type="entry name" value="MULE_transposase_dom"/>
</dbReference>
<evidence type="ECO:0000313" key="5">
    <source>
        <dbReference type="EMBL" id="SPD06876.1"/>
    </source>
</evidence>
<dbReference type="EMBL" id="OIVN01002846">
    <property type="protein sequence ID" value="SPD06876.1"/>
    <property type="molecule type" value="Genomic_DNA"/>
</dbReference>
<reference evidence="5" key="1">
    <citation type="submission" date="2018-02" db="EMBL/GenBank/DDBJ databases">
        <authorList>
            <person name="Cohen D.B."/>
            <person name="Kent A.D."/>
        </authorList>
    </citation>
    <scope>NUCLEOTIDE SEQUENCE</scope>
</reference>
<keyword evidence="1" id="KW-0862">Zinc</keyword>
<organism evidence="5">
    <name type="scientific">Fagus sylvatica</name>
    <name type="common">Beechnut</name>
    <dbReference type="NCBI Taxonomy" id="28930"/>
    <lineage>
        <taxon>Eukaryota</taxon>
        <taxon>Viridiplantae</taxon>
        <taxon>Streptophyta</taxon>
        <taxon>Embryophyta</taxon>
        <taxon>Tracheophyta</taxon>
        <taxon>Spermatophyta</taxon>
        <taxon>Magnoliopsida</taxon>
        <taxon>eudicotyledons</taxon>
        <taxon>Gunneridae</taxon>
        <taxon>Pentapetalae</taxon>
        <taxon>rosids</taxon>
        <taxon>fabids</taxon>
        <taxon>Fagales</taxon>
        <taxon>Fagaceae</taxon>
        <taxon>Fagus</taxon>
    </lineage>
</organism>
<proteinExistence type="inferred from homology"/>
<feature type="domain" description="FAR1" evidence="3">
    <location>
        <begin position="146"/>
        <end position="233"/>
    </location>
</feature>
<dbReference type="AlphaFoldDB" id="A0A2N9GX00"/>
<comment type="subcellular location">
    <subcellularLocation>
        <location evidence="1">Nucleus</location>
    </subcellularLocation>
</comment>
<evidence type="ECO:0000256" key="2">
    <source>
        <dbReference type="SAM" id="MobiDB-lite"/>
    </source>
</evidence>
<evidence type="ECO:0000256" key="1">
    <source>
        <dbReference type="RuleBase" id="RU367018"/>
    </source>
</evidence>
<feature type="region of interest" description="Disordered" evidence="2">
    <location>
        <begin position="759"/>
        <end position="786"/>
    </location>
</feature>
<evidence type="ECO:0000259" key="3">
    <source>
        <dbReference type="Pfam" id="PF03101"/>
    </source>
</evidence>
<feature type="domain" description="MULE transposase" evidence="4">
    <location>
        <begin position="354"/>
        <end position="447"/>
    </location>
</feature>
<dbReference type="GO" id="GO:0008270">
    <property type="term" value="F:zinc ion binding"/>
    <property type="evidence" value="ECO:0007669"/>
    <property type="project" value="UniProtKB-UniRule"/>
</dbReference>
<dbReference type="PANTHER" id="PTHR31669:SF283">
    <property type="entry name" value="PROTEIN FAR1-RELATED SEQUENCE"/>
    <property type="match status" value="1"/>
</dbReference>
<dbReference type="GO" id="GO:0006355">
    <property type="term" value="P:regulation of DNA-templated transcription"/>
    <property type="evidence" value="ECO:0007669"/>
    <property type="project" value="UniProtKB-UniRule"/>
</dbReference>
<sequence>MDVAAYNWATAASSPAGPMSAKSAILMRNATIFVAKHTKNFAKNGAWQSTDRDQHLRFGAAFEREFWSFGGPLHWCIDCTVHVVVAVMSTQEMDGVRSFGASNSFVEDLPQPVEGNMQEDTPESVRNSVIEPRVGMEFDSLQQVIEFYKHYAYSKGFATMTRNSRKKKGFSETSYVNLKCNREGKYSSSVDDPSKKRSTIKNACEAGIKASMDITDKKWRILSFIEDHNHELSPSKSRHFAAFRHISTDTRRRLLINDNAGVRINSSIKASVVEAGGYENMTYNQRDVRNFLEKERRLKCKEGDGQALHDYFVRMQAKNSNFYHALDLDDELRVRNVFWVDARSRAAYESFNDVITFDTTYLTNKYDMPFAPFIGINHHGESIILGCGLLSSEDTDSFVWVFRQWLQSMCDIAPKAIITDQCQAMRRAIEIVFPETVHRWCIWHITMKLPVKLAGLEAYQDIKHYLLKAVHDSMTVEEFEEKWNHTITLHHLEENEWLAKLYEERERWVPAFLNSNFFAGMSSTQRSESMNAFFDGYVHSSTTLKVFVEQFEKAMRNKVEKEILSDFECFKGKLECSSSSPMEKQFQEAYTHEIFKRVRLEFAGRQGCIVNELVRGSDEVKYKIEDEACPGKLFEVRFNSSECLVGCDNFSRSCGKQPSSQRKNSVGAAPDVVRTEVVRSPTVVKRKGRPRMKRLKSSMEEAVSKPKKKRNNAVARNLAHSTSTTGVGGSAYGDCSTSNMEYPVSMPHSHDGVIHLTNPMPSQSFVSESMSQTQAHGNEDQALNLP</sequence>
<feature type="region of interest" description="Disordered" evidence="2">
    <location>
        <begin position="694"/>
        <end position="730"/>
    </location>
</feature>
<gene>
    <name evidence="5" type="ORF">FSB_LOCUS34758</name>
</gene>